<feature type="transmembrane region" description="Helical" evidence="2">
    <location>
        <begin position="57"/>
        <end position="75"/>
    </location>
</feature>
<dbReference type="Proteomes" id="UP000823388">
    <property type="component" value="Chromosome 6N"/>
</dbReference>
<reference evidence="3" key="1">
    <citation type="submission" date="2020-05" db="EMBL/GenBank/DDBJ databases">
        <title>WGS assembly of Panicum virgatum.</title>
        <authorList>
            <person name="Lovell J.T."/>
            <person name="Jenkins J."/>
            <person name="Shu S."/>
            <person name="Juenger T.E."/>
            <person name="Schmutz J."/>
        </authorList>
    </citation>
    <scope>NUCLEOTIDE SEQUENCE</scope>
    <source>
        <strain evidence="3">AP13</strain>
    </source>
</reference>
<feature type="region of interest" description="Disordered" evidence="1">
    <location>
        <begin position="153"/>
        <end position="187"/>
    </location>
</feature>
<keyword evidence="2" id="KW-0472">Membrane</keyword>
<keyword evidence="2" id="KW-0812">Transmembrane</keyword>
<dbReference type="EMBL" id="CM029048">
    <property type="protein sequence ID" value="KAG2578241.1"/>
    <property type="molecule type" value="Genomic_DNA"/>
</dbReference>
<gene>
    <name evidence="3" type="ORF">PVAP13_6NG186500</name>
</gene>
<keyword evidence="2" id="KW-1133">Transmembrane helix</keyword>
<proteinExistence type="predicted"/>
<evidence type="ECO:0000256" key="1">
    <source>
        <dbReference type="SAM" id="MobiDB-lite"/>
    </source>
</evidence>
<sequence>MLILQSPGHFLTCGRSDRASLFLFGATDCMRHLSIFYSASTSAAVPLPDATVPCAQIFGVSIFFLGGLFLFSLFFPRFAGAYQSHLLLTNTDPYQTVPLFHFLPQHAALLLLFFQSLRIRPGSYAGFLSFRRRVVRCRRFRRIHHLFSPMDDNTDSEGVRSSNEDKRSKQTSRVNEHTSTSDGGSSRLSVPMNLKECLVCARAPQQQLLIFFSRAYIWP</sequence>
<evidence type="ECO:0000313" key="4">
    <source>
        <dbReference type="Proteomes" id="UP000823388"/>
    </source>
</evidence>
<feature type="compositionally biased region" description="Polar residues" evidence="1">
    <location>
        <begin position="171"/>
        <end position="187"/>
    </location>
</feature>
<keyword evidence="4" id="KW-1185">Reference proteome</keyword>
<protein>
    <recommendedName>
        <fullName evidence="5">Transmembrane protein</fullName>
    </recommendedName>
</protein>
<accession>A0A8T0QYF3</accession>
<dbReference type="AlphaFoldDB" id="A0A8T0QYF3"/>
<evidence type="ECO:0000256" key="2">
    <source>
        <dbReference type="SAM" id="Phobius"/>
    </source>
</evidence>
<name>A0A8T0QYF3_PANVG</name>
<evidence type="ECO:0008006" key="5">
    <source>
        <dbReference type="Google" id="ProtNLM"/>
    </source>
</evidence>
<evidence type="ECO:0000313" key="3">
    <source>
        <dbReference type="EMBL" id="KAG2578241.1"/>
    </source>
</evidence>
<comment type="caution">
    <text evidence="3">The sequence shown here is derived from an EMBL/GenBank/DDBJ whole genome shotgun (WGS) entry which is preliminary data.</text>
</comment>
<organism evidence="3 4">
    <name type="scientific">Panicum virgatum</name>
    <name type="common">Blackwell switchgrass</name>
    <dbReference type="NCBI Taxonomy" id="38727"/>
    <lineage>
        <taxon>Eukaryota</taxon>
        <taxon>Viridiplantae</taxon>
        <taxon>Streptophyta</taxon>
        <taxon>Embryophyta</taxon>
        <taxon>Tracheophyta</taxon>
        <taxon>Spermatophyta</taxon>
        <taxon>Magnoliopsida</taxon>
        <taxon>Liliopsida</taxon>
        <taxon>Poales</taxon>
        <taxon>Poaceae</taxon>
        <taxon>PACMAD clade</taxon>
        <taxon>Panicoideae</taxon>
        <taxon>Panicodae</taxon>
        <taxon>Paniceae</taxon>
        <taxon>Panicinae</taxon>
        <taxon>Panicum</taxon>
        <taxon>Panicum sect. Hiantes</taxon>
    </lineage>
</organism>